<accession>A0AAN1M817</accession>
<protein>
    <submittedName>
        <fullName evidence="2">Uncharacterized protein</fullName>
    </submittedName>
</protein>
<proteinExistence type="predicted"/>
<name>A0AAN1M817_ECOLX</name>
<organism evidence="2 3">
    <name type="scientific">Escherichia coli</name>
    <dbReference type="NCBI Taxonomy" id="562"/>
    <lineage>
        <taxon>Bacteria</taxon>
        <taxon>Pseudomonadati</taxon>
        <taxon>Pseudomonadota</taxon>
        <taxon>Gammaproteobacteria</taxon>
        <taxon>Enterobacterales</taxon>
        <taxon>Enterobacteriaceae</taxon>
        <taxon>Escherichia</taxon>
    </lineage>
</organism>
<gene>
    <name evidence="2" type="ORF">CR538_13530</name>
</gene>
<feature type="chain" id="PRO_5042979657" evidence="1">
    <location>
        <begin position="26"/>
        <end position="90"/>
    </location>
</feature>
<dbReference type="AlphaFoldDB" id="A0AAN1M817"/>
<dbReference type="Proteomes" id="UP000234238">
    <property type="component" value="Chromosome"/>
</dbReference>
<sequence length="90" mass="10592">MEFKLMKMIKILGLILSMNSCLALATVDQEMRRPLTYREDAFIDGAHKTLKLLCQKTTSNYGEYRKCYEESLDIYSDEVRKIFIEQENKS</sequence>
<evidence type="ECO:0000313" key="2">
    <source>
        <dbReference type="EMBL" id="AUK01346.1"/>
    </source>
</evidence>
<evidence type="ECO:0000256" key="1">
    <source>
        <dbReference type="SAM" id="SignalP"/>
    </source>
</evidence>
<keyword evidence="1" id="KW-0732">Signal</keyword>
<reference evidence="2 3" key="1">
    <citation type="submission" date="2017-10" db="EMBL/GenBank/DDBJ databases">
        <title>mcr-1 positive E.coli isolates in China.</title>
        <authorList>
            <person name="Li B."/>
            <person name="Wang X."/>
        </authorList>
    </citation>
    <scope>NUCLEOTIDE SEQUENCE [LARGE SCALE GENOMIC DNA]</scope>
    <source>
        <strain evidence="2 3">14EC029</strain>
    </source>
</reference>
<evidence type="ECO:0000313" key="3">
    <source>
        <dbReference type="Proteomes" id="UP000234238"/>
    </source>
</evidence>
<feature type="signal peptide" evidence="1">
    <location>
        <begin position="1"/>
        <end position="25"/>
    </location>
</feature>
<dbReference type="EMBL" id="CP024141">
    <property type="protein sequence ID" value="AUK01346.1"/>
    <property type="molecule type" value="Genomic_DNA"/>
</dbReference>